<feature type="region of interest" description="Disordered" evidence="1">
    <location>
        <begin position="1"/>
        <end position="48"/>
    </location>
</feature>
<dbReference type="EMBL" id="GBRH01201289">
    <property type="protein sequence ID" value="JAD96606.1"/>
    <property type="molecule type" value="Transcribed_RNA"/>
</dbReference>
<accession>A0A0A9E9B7</accession>
<name>A0A0A9E9B7_ARUDO</name>
<proteinExistence type="predicted"/>
<sequence length="48" mass="5674">MDPRQPPQRRHPDVGLPHGHPPRPLRRARQPRPRCPLPLHPASLRIRR</sequence>
<evidence type="ECO:0000313" key="2">
    <source>
        <dbReference type="EMBL" id="JAD96606.1"/>
    </source>
</evidence>
<organism evidence="2">
    <name type="scientific">Arundo donax</name>
    <name type="common">Giant reed</name>
    <name type="synonym">Donax arundinaceus</name>
    <dbReference type="NCBI Taxonomy" id="35708"/>
    <lineage>
        <taxon>Eukaryota</taxon>
        <taxon>Viridiplantae</taxon>
        <taxon>Streptophyta</taxon>
        <taxon>Embryophyta</taxon>
        <taxon>Tracheophyta</taxon>
        <taxon>Spermatophyta</taxon>
        <taxon>Magnoliopsida</taxon>
        <taxon>Liliopsida</taxon>
        <taxon>Poales</taxon>
        <taxon>Poaceae</taxon>
        <taxon>PACMAD clade</taxon>
        <taxon>Arundinoideae</taxon>
        <taxon>Arundineae</taxon>
        <taxon>Arundo</taxon>
    </lineage>
</organism>
<evidence type="ECO:0000256" key="1">
    <source>
        <dbReference type="SAM" id="MobiDB-lite"/>
    </source>
</evidence>
<feature type="compositionally biased region" description="Basic residues" evidence="1">
    <location>
        <begin position="20"/>
        <end position="32"/>
    </location>
</feature>
<reference evidence="2" key="2">
    <citation type="journal article" date="2015" name="Data Brief">
        <title>Shoot transcriptome of the giant reed, Arundo donax.</title>
        <authorList>
            <person name="Barrero R.A."/>
            <person name="Guerrero F.D."/>
            <person name="Moolhuijzen P."/>
            <person name="Goolsby J.A."/>
            <person name="Tidwell J."/>
            <person name="Bellgard S.E."/>
            <person name="Bellgard M.I."/>
        </authorList>
    </citation>
    <scope>NUCLEOTIDE SEQUENCE</scope>
    <source>
        <tissue evidence="2">Shoot tissue taken approximately 20 cm above the soil surface</tissue>
    </source>
</reference>
<protein>
    <submittedName>
        <fullName evidence="2">Uncharacterized protein</fullName>
    </submittedName>
</protein>
<dbReference type="AlphaFoldDB" id="A0A0A9E9B7"/>
<reference evidence="2" key="1">
    <citation type="submission" date="2014-09" db="EMBL/GenBank/DDBJ databases">
        <authorList>
            <person name="Magalhaes I.L.F."/>
            <person name="Oliveira U."/>
            <person name="Santos F.R."/>
            <person name="Vidigal T.H.D.A."/>
            <person name="Brescovit A.D."/>
            <person name="Santos A.J."/>
        </authorList>
    </citation>
    <scope>NUCLEOTIDE SEQUENCE</scope>
    <source>
        <tissue evidence="2">Shoot tissue taken approximately 20 cm above the soil surface</tissue>
    </source>
</reference>